<dbReference type="InterPro" id="IPR016980">
    <property type="entry name" value="S-AdoMet-dep_MeTrfase_Alr7345"/>
</dbReference>
<dbReference type="PIRSF" id="PIRSF031679">
    <property type="entry name" value="Mtase_Alr7345_prd"/>
    <property type="match status" value="1"/>
</dbReference>
<keyword evidence="4" id="KW-1185">Reference proteome</keyword>
<organism evidence="3 4">
    <name type="scientific">Henriciella algicola</name>
    <dbReference type="NCBI Taxonomy" id="1608422"/>
    <lineage>
        <taxon>Bacteria</taxon>
        <taxon>Pseudomonadati</taxon>
        <taxon>Pseudomonadota</taxon>
        <taxon>Alphaproteobacteria</taxon>
        <taxon>Hyphomonadales</taxon>
        <taxon>Hyphomonadaceae</taxon>
        <taxon>Henriciella</taxon>
    </lineage>
</organism>
<dbReference type="GO" id="GO:0008757">
    <property type="term" value="F:S-adenosylmethionine-dependent methyltransferase activity"/>
    <property type="evidence" value="ECO:0007669"/>
    <property type="project" value="InterPro"/>
</dbReference>
<dbReference type="EMBL" id="QWGA01000003">
    <property type="protein sequence ID" value="RIJ31976.1"/>
    <property type="molecule type" value="Genomic_DNA"/>
</dbReference>
<feature type="region of interest" description="Disordered" evidence="1">
    <location>
        <begin position="299"/>
        <end position="318"/>
    </location>
</feature>
<name>A0A399RJX1_9PROT</name>
<evidence type="ECO:0000259" key="2">
    <source>
        <dbReference type="Pfam" id="PF08241"/>
    </source>
</evidence>
<gene>
    <name evidence="3" type="ORF">D1222_07005</name>
</gene>
<feature type="region of interest" description="Disordered" evidence="1">
    <location>
        <begin position="20"/>
        <end position="41"/>
    </location>
</feature>
<reference evidence="3 4" key="1">
    <citation type="submission" date="2018-08" db="EMBL/GenBank/DDBJ databases">
        <title>Henriciella mobilis sp. nov., isolated from seawater.</title>
        <authorList>
            <person name="Cheng H."/>
            <person name="Wu Y.-H."/>
            <person name="Xu X.-W."/>
            <person name="Guo L.-L."/>
        </authorList>
    </citation>
    <scope>NUCLEOTIDE SEQUENCE [LARGE SCALE GENOMIC DNA]</scope>
    <source>
        <strain evidence="3 4">CCUG67844</strain>
    </source>
</reference>
<evidence type="ECO:0000313" key="4">
    <source>
        <dbReference type="Proteomes" id="UP000265845"/>
    </source>
</evidence>
<dbReference type="InterPro" id="IPR013216">
    <property type="entry name" value="Methyltransf_11"/>
</dbReference>
<dbReference type="GO" id="GO:0032259">
    <property type="term" value="P:methylation"/>
    <property type="evidence" value="ECO:0007669"/>
    <property type="project" value="UniProtKB-KW"/>
</dbReference>
<dbReference type="AlphaFoldDB" id="A0A399RJX1"/>
<keyword evidence="3" id="KW-0489">Methyltransferase</keyword>
<protein>
    <submittedName>
        <fullName evidence="3">Methyltransferase domain-containing protein</fullName>
    </submittedName>
</protein>
<keyword evidence="3" id="KW-0808">Transferase</keyword>
<accession>A0A399RJX1</accession>
<evidence type="ECO:0000313" key="3">
    <source>
        <dbReference type="EMBL" id="RIJ31976.1"/>
    </source>
</evidence>
<dbReference type="SUPFAM" id="SSF53335">
    <property type="entry name" value="S-adenosyl-L-methionine-dependent methyltransferases"/>
    <property type="match status" value="1"/>
</dbReference>
<feature type="compositionally biased region" description="Acidic residues" evidence="1">
    <location>
        <begin position="309"/>
        <end position="318"/>
    </location>
</feature>
<comment type="caution">
    <text evidence="3">The sequence shown here is derived from an EMBL/GenBank/DDBJ whole genome shotgun (WGS) entry which is preliminary data.</text>
</comment>
<dbReference type="Gene3D" id="3.40.50.150">
    <property type="entry name" value="Vaccinia Virus protein VP39"/>
    <property type="match status" value="1"/>
</dbReference>
<dbReference type="InterPro" id="IPR029063">
    <property type="entry name" value="SAM-dependent_MTases_sf"/>
</dbReference>
<dbReference type="OrthoDB" id="9801692at2"/>
<dbReference type="Pfam" id="PF08241">
    <property type="entry name" value="Methyltransf_11"/>
    <property type="match status" value="1"/>
</dbReference>
<sequence length="318" mass="34204">MNRIIATSLLALTLAACGGSDDTTPEVATPPAPGETDAGMEADATPASFTLEDALEGSWRAPNEIARDEYRNPVATLEFLGIEGDDTVMEVWPGGGWYTNILAPWLHANGGTFIAAVISPDRSDRAAQALEAYKANYSPYPDLFGELQYTYYDSQSGPLGEPESVDAVLTFRNVHNWMSGDHADKFFNDAFAVLKPGGVLGVVEHRLPSALNQDPSAPSGYVHQDYVTRLAEEAGFVLEEASEINANPADTADHPFGVWTLPPVSRTTDGEGNAPEGFDAAKYEEIGESDRMTLRFVKPAAGDTPAEPEMTEEEATEE</sequence>
<feature type="domain" description="Methyltransferase type 11" evidence="2">
    <location>
        <begin position="94"/>
        <end position="200"/>
    </location>
</feature>
<evidence type="ECO:0000256" key="1">
    <source>
        <dbReference type="SAM" id="MobiDB-lite"/>
    </source>
</evidence>
<dbReference type="Proteomes" id="UP000265845">
    <property type="component" value="Unassembled WGS sequence"/>
</dbReference>
<dbReference type="RefSeq" id="WP_119453464.1">
    <property type="nucleotide sequence ID" value="NZ_QWGA01000003.1"/>
</dbReference>
<dbReference type="PROSITE" id="PS51257">
    <property type="entry name" value="PROKAR_LIPOPROTEIN"/>
    <property type="match status" value="1"/>
</dbReference>
<proteinExistence type="predicted"/>